<dbReference type="PANTHER" id="PTHR13411:SF5">
    <property type="entry name" value="PROTEIN CBR-TAG-281"/>
    <property type="match status" value="1"/>
</dbReference>
<accession>A0A4U8UQD9</accession>
<sequence>MSSKASQSHAAAGKSSPAPYEELLLQLERQRMEREIAFRQAIEERRAALKLAESREAFKWSASTGLLTGAMTALSAVKQKNLIHALPLLPIFGYLGYELNVCYGGRRERILRESDKIMLESGPNLAPQPITPVEVHERIMQNRDFI</sequence>
<reference evidence="1 2" key="1">
    <citation type="journal article" date="2015" name="Genome Biol.">
        <title>Comparative genomics of Steinernema reveals deeply conserved gene regulatory networks.</title>
        <authorList>
            <person name="Dillman A.R."/>
            <person name="Macchietto M."/>
            <person name="Porter C.F."/>
            <person name="Rogers A."/>
            <person name="Williams B."/>
            <person name="Antoshechkin I."/>
            <person name="Lee M.M."/>
            <person name="Goodwin Z."/>
            <person name="Lu X."/>
            <person name="Lewis E.E."/>
            <person name="Goodrich-Blair H."/>
            <person name="Stock S.P."/>
            <person name="Adams B.J."/>
            <person name="Sternberg P.W."/>
            <person name="Mortazavi A."/>
        </authorList>
    </citation>
    <scope>NUCLEOTIDE SEQUENCE [LARGE SCALE GENOMIC DNA]</scope>
    <source>
        <strain evidence="1 2">ALL</strain>
    </source>
</reference>
<protein>
    <recommendedName>
        <fullName evidence="3">Plasminogen receptor (KT)</fullName>
    </recommendedName>
</protein>
<dbReference type="OrthoDB" id="10256697at2759"/>
<evidence type="ECO:0000313" key="1">
    <source>
        <dbReference type="EMBL" id="TMS34595.1"/>
    </source>
</evidence>
<dbReference type="InterPro" id="IPR019319">
    <property type="entry name" value="Plg-R(KT)"/>
</dbReference>
<evidence type="ECO:0008006" key="3">
    <source>
        <dbReference type="Google" id="ProtNLM"/>
    </source>
</evidence>
<dbReference type="EMBL" id="AZBU02000001">
    <property type="protein sequence ID" value="TMS34595.1"/>
    <property type="molecule type" value="Genomic_DNA"/>
</dbReference>
<dbReference type="PANTHER" id="PTHR13411">
    <property type="entry name" value="PLASMINOGEN RECEPTOR (KT)"/>
    <property type="match status" value="1"/>
</dbReference>
<dbReference type="AlphaFoldDB" id="A0A4U8UQD9"/>
<keyword evidence="2" id="KW-1185">Reference proteome</keyword>
<dbReference type="Proteomes" id="UP000298663">
    <property type="component" value="Chromosome X"/>
</dbReference>
<dbReference type="EMBL" id="CM016762">
    <property type="protein sequence ID" value="TMS34595.1"/>
    <property type="molecule type" value="Genomic_DNA"/>
</dbReference>
<name>A0A4U8UQD9_STECR</name>
<reference evidence="1 2" key="2">
    <citation type="journal article" date="2019" name="G3 (Bethesda)">
        <title>Hybrid Assembly of the Genome of the Entomopathogenic Nematode Steinernema carpocapsae Identifies the X-Chromosome.</title>
        <authorList>
            <person name="Serra L."/>
            <person name="Macchietto M."/>
            <person name="Macias-Munoz A."/>
            <person name="McGill C.J."/>
            <person name="Rodriguez I.M."/>
            <person name="Rodriguez B."/>
            <person name="Murad R."/>
            <person name="Mortazavi A."/>
        </authorList>
    </citation>
    <scope>NUCLEOTIDE SEQUENCE [LARGE SCALE GENOMIC DNA]</scope>
    <source>
        <strain evidence="1 2">ALL</strain>
    </source>
</reference>
<gene>
    <name evidence="1" type="ORF">L596_002152</name>
</gene>
<dbReference type="STRING" id="34508.A0A4U8UQD9"/>
<evidence type="ECO:0000313" key="2">
    <source>
        <dbReference type="Proteomes" id="UP000298663"/>
    </source>
</evidence>
<organism evidence="1 2">
    <name type="scientific">Steinernema carpocapsae</name>
    <name type="common">Entomopathogenic nematode</name>
    <dbReference type="NCBI Taxonomy" id="34508"/>
    <lineage>
        <taxon>Eukaryota</taxon>
        <taxon>Metazoa</taxon>
        <taxon>Ecdysozoa</taxon>
        <taxon>Nematoda</taxon>
        <taxon>Chromadorea</taxon>
        <taxon>Rhabditida</taxon>
        <taxon>Tylenchina</taxon>
        <taxon>Panagrolaimomorpha</taxon>
        <taxon>Strongyloidoidea</taxon>
        <taxon>Steinernematidae</taxon>
        <taxon>Steinernema</taxon>
    </lineage>
</organism>
<dbReference type="GO" id="GO:0005886">
    <property type="term" value="C:plasma membrane"/>
    <property type="evidence" value="ECO:0007669"/>
    <property type="project" value="InterPro"/>
</dbReference>
<comment type="caution">
    <text evidence="1">The sequence shown here is derived from an EMBL/GenBank/DDBJ whole genome shotgun (WGS) entry which is preliminary data.</text>
</comment>
<dbReference type="Pfam" id="PF10166">
    <property type="entry name" value="DUF2368"/>
    <property type="match status" value="1"/>
</dbReference>
<proteinExistence type="predicted"/>